<keyword evidence="1" id="KW-0479">Metal-binding</keyword>
<dbReference type="Pfam" id="PF00264">
    <property type="entry name" value="Tyrosinase"/>
    <property type="match status" value="1"/>
</dbReference>
<sequence length="368" mass="40758">MRLSAASALLGASLVSGAVIPNNTLAAPTPLDKIPTHKHKVIQPAELFNALKSKGIEVLHNITAPLIEDLRDALKKSPNGEFKANTLATAATCTNPRQRTEWDSYSQDDRHAYVNAINCLRSRPASGQFPPAGNRYEDLVRLHQSVTPNVHDNAKFLVWHRYFMWVFEDILRTECGFDRNLPWWDEGRNTGRFAASSVFSGEYYGAIAIGGACVSDGVFSNSNLNIGPGDGFQPHCLSRAGDSGYTGQINEDLVNAVNSWPEYRDMAYYAEGTYHAYGHLGVGGVQADKYASPGDPWFFLHHAYVDRNFANWQGGDANTRTNTINGNDINGNPLTMDTIIYMNGLRPDIAVREIMNVLGDRLCYTYQY</sequence>
<dbReference type="InterPro" id="IPR008922">
    <property type="entry name" value="Di-copper_centre_dom_sf"/>
</dbReference>
<reference evidence="5" key="1">
    <citation type="journal article" date="2020" name="Stud. Mycol.">
        <title>101 Dothideomycetes genomes: a test case for predicting lifestyles and emergence of pathogens.</title>
        <authorList>
            <person name="Haridas S."/>
            <person name="Albert R."/>
            <person name="Binder M."/>
            <person name="Bloem J."/>
            <person name="Labutti K."/>
            <person name="Salamov A."/>
            <person name="Andreopoulos B."/>
            <person name="Baker S."/>
            <person name="Barry K."/>
            <person name="Bills G."/>
            <person name="Bluhm B."/>
            <person name="Cannon C."/>
            <person name="Castanera R."/>
            <person name="Culley D."/>
            <person name="Daum C."/>
            <person name="Ezra D."/>
            <person name="Gonzalez J."/>
            <person name="Henrissat B."/>
            <person name="Kuo A."/>
            <person name="Liang C."/>
            <person name="Lipzen A."/>
            <person name="Lutzoni F."/>
            <person name="Magnuson J."/>
            <person name="Mondo S."/>
            <person name="Nolan M."/>
            <person name="Ohm R."/>
            <person name="Pangilinan J."/>
            <person name="Park H.-J."/>
            <person name="Ramirez L."/>
            <person name="Alfaro M."/>
            <person name="Sun H."/>
            <person name="Tritt A."/>
            <person name="Yoshinaga Y."/>
            <person name="Zwiers L.-H."/>
            <person name="Turgeon B."/>
            <person name="Goodwin S."/>
            <person name="Spatafora J."/>
            <person name="Crous P."/>
            <person name="Grigoriev I."/>
        </authorList>
    </citation>
    <scope>NUCLEOTIDE SEQUENCE</scope>
    <source>
        <strain evidence="5">CBS 675.92</strain>
    </source>
</reference>
<feature type="signal peptide" evidence="2">
    <location>
        <begin position="1"/>
        <end position="17"/>
    </location>
</feature>
<dbReference type="PROSITE" id="PS00498">
    <property type="entry name" value="TYROSINASE_2"/>
    <property type="match status" value="1"/>
</dbReference>
<feature type="chain" id="PRO_5025511385" evidence="2">
    <location>
        <begin position="18"/>
        <end position="368"/>
    </location>
</feature>
<gene>
    <name evidence="5" type="ORF">CC80DRAFT_449475</name>
</gene>
<evidence type="ECO:0000313" key="5">
    <source>
        <dbReference type="EMBL" id="KAF1954176.1"/>
    </source>
</evidence>
<dbReference type="PANTHER" id="PTHR11474">
    <property type="entry name" value="TYROSINASE FAMILY MEMBER"/>
    <property type="match status" value="1"/>
</dbReference>
<evidence type="ECO:0000256" key="2">
    <source>
        <dbReference type="SAM" id="SignalP"/>
    </source>
</evidence>
<dbReference type="AlphaFoldDB" id="A0A6A5TTZ9"/>
<dbReference type="OrthoDB" id="6132182at2759"/>
<keyword evidence="6" id="KW-1185">Reference proteome</keyword>
<evidence type="ECO:0000313" key="6">
    <source>
        <dbReference type="Proteomes" id="UP000800035"/>
    </source>
</evidence>
<evidence type="ECO:0000256" key="1">
    <source>
        <dbReference type="ARBA" id="ARBA00022723"/>
    </source>
</evidence>
<organism evidence="5 6">
    <name type="scientific">Byssothecium circinans</name>
    <dbReference type="NCBI Taxonomy" id="147558"/>
    <lineage>
        <taxon>Eukaryota</taxon>
        <taxon>Fungi</taxon>
        <taxon>Dikarya</taxon>
        <taxon>Ascomycota</taxon>
        <taxon>Pezizomycotina</taxon>
        <taxon>Dothideomycetes</taxon>
        <taxon>Pleosporomycetidae</taxon>
        <taxon>Pleosporales</taxon>
        <taxon>Massarineae</taxon>
        <taxon>Massarinaceae</taxon>
        <taxon>Byssothecium</taxon>
    </lineage>
</organism>
<evidence type="ECO:0000259" key="4">
    <source>
        <dbReference type="PROSITE" id="PS00498"/>
    </source>
</evidence>
<dbReference type="PROSITE" id="PS00497">
    <property type="entry name" value="TYROSINASE_1"/>
    <property type="match status" value="1"/>
</dbReference>
<feature type="domain" description="Tyrosinase copper-binding" evidence="4">
    <location>
        <begin position="295"/>
        <end position="306"/>
    </location>
</feature>
<keyword evidence="2" id="KW-0732">Signal</keyword>
<accession>A0A6A5TTZ9</accession>
<dbReference type="GO" id="GO:0016491">
    <property type="term" value="F:oxidoreductase activity"/>
    <property type="evidence" value="ECO:0007669"/>
    <property type="project" value="InterPro"/>
</dbReference>
<dbReference type="PANTHER" id="PTHR11474:SF116">
    <property type="entry name" value="TYROSINASE"/>
    <property type="match status" value="1"/>
</dbReference>
<dbReference type="InterPro" id="IPR050316">
    <property type="entry name" value="Tyrosinase/Hemocyanin"/>
</dbReference>
<name>A0A6A5TTZ9_9PLEO</name>
<dbReference type="SUPFAM" id="SSF48056">
    <property type="entry name" value="Di-copper centre-containing domain"/>
    <property type="match status" value="1"/>
</dbReference>
<evidence type="ECO:0000259" key="3">
    <source>
        <dbReference type="PROSITE" id="PS00497"/>
    </source>
</evidence>
<dbReference type="PRINTS" id="PR00092">
    <property type="entry name" value="TYROSINASE"/>
</dbReference>
<dbReference type="Gene3D" id="1.10.1280.10">
    <property type="entry name" value="Di-copper center containing domain from catechol oxidase"/>
    <property type="match status" value="1"/>
</dbReference>
<dbReference type="EMBL" id="ML977000">
    <property type="protein sequence ID" value="KAF1954176.1"/>
    <property type="molecule type" value="Genomic_DNA"/>
</dbReference>
<dbReference type="GO" id="GO:0046872">
    <property type="term" value="F:metal ion binding"/>
    <property type="evidence" value="ECO:0007669"/>
    <property type="project" value="UniProtKB-KW"/>
</dbReference>
<dbReference type="InterPro" id="IPR002227">
    <property type="entry name" value="Tyrosinase_Cu-bd"/>
</dbReference>
<proteinExistence type="predicted"/>
<protein>
    <submittedName>
        <fullName evidence="5">Di-copper centre-containing protein</fullName>
    </submittedName>
</protein>
<feature type="domain" description="Tyrosinase copper-binding" evidence="3">
    <location>
        <begin position="151"/>
        <end position="168"/>
    </location>
</feature>
<dbReference type="Proteomes" id="UP000800035">
    <property type="component" value="Unassembled WGS sequence"/>
</dbReference>